<sequence length="137" mass="15192">MNSEQLYHHRDVDMILITCLTVQGRCELVDGWWHFESFEQDGLLSLQADVSGPSHKTVFQKCSVICLSVLRLSFNSNVNNSSRHWVTGKKFFGRFSNSGLTTFLASCTFAFRGAAAILDLPFLPPLVGFLAAGLTGF</sequence>
<organism evidence="1 2">
    <name type="scientific">Brachionus plicatilis</name>
    <name type="common">Marine rotifer</name>
    <name type="synonym">Brachionus muelleri</name>
    <dbReference type="NCBI Taxonomy" id="10195"/>
    <lineage>
        <taxon>Eukaryota</taxon>
        <taxon>Metazoa</taxon>
        <taxon>Spiralia</taxon>
        <taxon>Gnathifera</taxon>
        <taxon>Rotifera</taxon>
        <taxon>Eurotatoria</taxon>
        <taxon>Monogononta</taxon>
        <taxon>Pseudotrocha</taxon>
        <taxon>Ploima</taxon>
        <taxon>Brachionidae</taxon>
        <taxon>Brachionus</taxon>
    </lineage>
</organism>
<evidence type="ECO:0000313" key="1">
    <source>
        <dbReference type="EMBL" id="RNA28402.1"/>
    </source>
</evidence>
<name>A0A3M7RY51_BRAPC</name>
<reference evidence="1 2" key="1">
    <citation type="journal article" date="2018" name="Sci. Rep.">
        <title>Genomic signatures of local adaptation to the degree of environmental predictability in rotifers.</title>
        <authorList>
            <person name="Franch-Gras L."/>
            <person name="Hahn C."/>
            <person name="Garcia-Roger E.M."/>
            <person name="Carmona M.J."/>
            <person name="Serra M."/>
            <person name="Gomez A."/>
        </authorList>
    </citation>
    <scope>NUCLEOTIDE SEQUENCE [LARGE SCALE GENOMIC DNA]</scope>
    <source>
        <strain evidence="1">HYR1</strain>
    </source>
</reference>
<comment type="caution">
    <text evidence="1">The sequence shown here is derived from an EMBL/GenBank/DDBJ whole genome shotgun (WGS) entry which is preliminary data.</text>
</comment>
<keyword evidence="2" id="KW-1185">Reference proteome</keyword>
<protein>
    <submittedName>
        <fullName evidence="1">Uncharacterized protein</fullName>
    </submittedName>
</protein>
<dbReference type="AlphaFoldDB" id="A0A3M7RY51"/>
<evidence type="ECO:0000313" key="2">
    <source>
        <dbReference type="Proteomes" id="UP000276133"/>
    </source>
</evidence>
<dbReference type="Proteomes" id="UP000276133">
    <property type="component" value="Unassembled WGS sequence"/>
</dbReference>
<dbReference type="OrthoDB" id="10609031at2759"/>
<proteinExistence type="predicted"/>
<accession>A0A3M7RY51</accession>
<gene>
    <name evidence="1" type="ORF">BpHYR1_037300</name>
</gene>
<dbReference type="EMBL" id="REGN01002396">
    <property type="protein sequence ID" value="RNA28402.1"/>
    <property type="molecule type" value="Genomic_DNA"/>
</dbReference>